<dbReference type="Proteomes" id="UP000824130">
    <property type="component" value="Unassembled WGS sequence"/>
</dbReference>
<dbReference type="PANTHER" id="PTHR43267">
    <property type="entry name" value="TRNA THREONYLCARBAMOYLADENOSINE DEHYDRATASE"/>
    <property type="match status" value="1"/>
</dbReference>
<name>A0A9D1N653_9FIRM</name>
<dbReference type="InterPro" id="IPR035985">
    <property type="entry name" value="Ubiquitin-activating_enz"/>
</dbReference>
<reference evidence="2" key="1">
    <citation type="submission" date="2020-10" db="EMBL/GenBank/DDBJ databases">
        <authorList>
            <person name="Gilroy R."/>
        </authorList>
    </citation>
    <scope>NUCLEOTIDE SEQUENCE</scope>
    <source>
        <strain evidence="2">ChiSjej4B22-8349</strain>
    </source>
</reference>
<dbReference type="GO" id="GO:0061503">
    <property type="term" value="F:tRNA threonylcarbamoyladenosine dehydratase"/>
    <property type="evidence" value="ECO:0007669"/>
    <property type="project" value="TreeGrafter"/>
</dbReference>
<evidence type="ECO:0000313" key="3">
    <source>
        <dbReference type="Proteomes" id="UP000824130"/>
    </source>
</evidence>
<sequence>MERRYERNGIVITPEENKALAARKVCVAGCGGLGGGVIEGLVRSGVGNVVAVDGDVFDETNLNRQVLSNESNLGRSKAREAVRQMKEINSQVEVTAVEAFIDESNAEEIIAGADVVVDALDSVGARRILEGACEKQGIPMVHGAIAGWNGQVAVVMPGDRLMGELYSGEEDRGAEVSTGNPYFTPAAVSAIQVAETLKLLIGRESVLRNRLLMMDLLHHQYELIDFGE</sequence>
<feature type="domain" description="THIF-type NAD/FAD binding fold" evidence="1">
    <location>
        <begin position="6"/>
        <end position="222"/>
    </location>
</feature>
<dbReference type="Gene3D" id="3.40.50.720">
    <property type="entry name" value="NAD(P)-binding Rossmann-like Domain"/>
    <property type="match status" value="1"/>
</dbReference>
<comment type="caution">
    <text evidence="2">The sequence shown here is derived from an EMBL/GenBank/DDBJ whole genome shotgun (WGS) entry which is preliminary data.</text>
</comment>
<dbReference type="PANTHER" id="PTHR43267:SF1">
    <property type="entry name" value="TRNA THREONYLCARBAMOYLADENOSINE DEHYDRATASE"/>
    <property type="match status" value="1"/>
</dbReference>
<dbReference type="CDD" id="cd00757">
    <property type="entry name" value="ThiF_MoeB_HesA_family"/>
    <property type="match status" value="1"/>
</dbReference>
<dbReference type="SUPFAM" id="SSF69572">
    <property type="entry name" value="Activating enzymes of the ubiquitin-like proteins"/>
    <property type="match status" value="1"/>
</dbReference>
<proteinExistence type="predicted"/>
<evidence type="ECO:0000313" key="2">
    <source>
        <dbReference type="EMBL" id="HIU95852.1"/>
    </source>
</evidence>
<organism evidence="2 3">
    <name type="scientific">Candidatus Allocopromorpha excrementipullorum</name>
    <dbReference type="NCBI Taxonomy" id="2840743"/>
    <lineage>
        <taxon>Bacteria</taxon>
        <taxon>Bacillati</taxon>
        <taxon>Bacillota</taxon>
        <taxon>Clostridia</taxon>
        <taxon>Eubacteriales</taxon>
        <taxon>Eubacteriaceae</taxon>
        <taxon>Eubacteriaceae incertae sedis</taxon>
        <taxon>Candidatus Allocopromorpha</taxon>
    </lineage>
</organism>
<protein>
    <submittedName>
        <fullName evidence="2">HesA/MoeB/ThiF family protein</fullName>
    </submittedName>
</protein>
<dbReference type="GO" id="GO:0008641">
    <property type="term" value="F:ubiquitin-like modifier activating enzyme activity"/>
    <property type="evidence" value="ECO:0007669"/>
    <property type="project" value="InterPro"/>
</dbReference>
<dbReference type="GO" id="GO:0061504">
    <property type="term" value="P:cyclic threonylcarbamoyladenosine biosynthetic process"/>
    <property type="evidence" value="ECO:0007669"/>
    <property type="project" value="TreeGrafter"/>
</dbReference>
<accession>A0A9D1N653</accession>
<dbReference type="InterPro" id="IPR000594">
    <property type="entry name" value="ThiF_NAD_FAD-bd"/>
</dbReference>
<gene>
    <name evidence="2" type="ORF">IAD25_03975</name>
</gene>
<reference evidence="2" key="2">
    <citation type="journal article" date="2021" name="PeerJ">
        <title>Extensive microbial diversity within the chicken gut microbiome revealed by metagenomics and culture.</title>
        <authorList>
            <person name="Gilroy R."/>
            <person name="Ravi A."/>
            <person name="Getino M."/>
            <person name="Pursley I."/>
            <person name="Horton D.L."/>
            <person name="Alikhan N.F."/>
            <person name="Baker D."/>
            <person name="Gharbi K."/>
            <person name="Hall N."/>
            <person name="Watson M."/>
            <person name="Adriaenssens E.M."/>
            <person name="Foster-Nyarko E."/>
            <person name="Jarju S."/>
            <person name="Secka A."/>
            <person name="Antonio M."/>
            <person name="Oren A."/>
            <person name="Chaudhuri R.R."/>
            <person name="La Ragione R."/>
            <person name="Hildebrand F."/>
            <person name="Pallen M.J."/>
        </authorList>
    </citation>
    <scope>NUCLEOTIDE SEQUENCE</scope>
    <source>
        <strain evidence="2">ChiSjej4B22-8349</strain>
    </source>
</reference>
<evidence type="ECO:0000259" key="1">
    <source>
        <dbReference type="Pfam" id="PF00899"/>
    </source>
</evidence>
<dbReference type="Pfam" id="PF00899">
    <property type="entry name" value="ThiF"/>
    <property type="match status" value="1"/>
</dbReference>
<dbReference type="AlphaFoldDB" id="A0A9D1N653"/>
<dbReference type="InterPro" id="IPR045886">
    <property type="entry name" value="ThiF/MoeB/HesA"/>
</dbReference>
<dbReference type="EMBL" id="DVOB01000087">
    <property type="protein sequence ID" value="HIU95852.1"/>
    <property type="molecule type" value="Genomic_DNA"/>
</dbReference>